<dbReference type="RefSeq" id="WP_043411383.1">
    <property type="nucleotide sequence ID" value="NZ_CP092427.2"/>
</dbReference>
<evidence type="ECO:0000313" key="3">
    <source>
        <dbReference type="EMBL" id="ULP35518.1"/>
    </source>
</evidence>
<sequence>MKLHRLTLTNYRGIAHRDISFPDSGVIVVSGANEIGKSSMLEALDLLLESKDRSTKKDVKQVKPTHADVGAEVTAEISTGPYRFVYRKRFHKKPETELTVLTPRREQLTGDDAHDRVRAILAETVDLDLWQAQRVIQAASTSATDLSGCDALSRALDVVAGEVDETPAAGAGPVDTLLIDRIDEEYRRYFTATGRPTGEWLAATTRLRAADEDVARCAAAIAEVDDAIRRHATLTRDLSALAAEKTAAAQQLAAAQAAAEAIAALTGELTQARVRAGAADSTQAASLAALTERRRTRAEIDERTAAVARLQKEAETAADDADTAREMRVSADETAQQTRALLAACKQRVDAAHAAVALLADREEADRLAARIATIERHQRELDAVTTALADITLTAESMAAIEKAAAAVDRAVSAVDLTSARIEMVAAADVEVAVDGEAVSLQPGGRWSAAVTGATQLDLPGVLTVRVVAGATASSTQAALDRATETLDVALREAGVVDVEAARALDGRRQELQAAGTQVRAVLTALSADDSLEALRARLADVRGRMPAEDGLFDAETAAVQDPAAQRRELLEATAAHQEALRDCETHAKVAEAAAALVAERELRAARVKEKLAVVAEELAAAGRRLAEARATVGDDQLALTAQADADAAAAAAAEVARLTEERARHAPEDVAARLDEADRAAASAVARHDEAAEALREVAAQLKVFGTEGRKGRLDAAETERERAHVDFERVQRRARAAQLLRTVMGRHRDAMRSRYVDPFRTEVERLGRIVFGETFEVDVDSELRIGHRTLSGRTVPYESLSGGAKEQLGIVARLAGAALVAKEDSVPVVIDDALGFTDAERLTRMAEVFDAVAGDGQVIILTCSPQRYAGVQTALHIELASSTRG</sequence>
<evidence type="ECO:0000259" key="2">
    <source>
        <dbReference type="Pfam" id="PF13175"/>
    </source>
</evidence>
<name>A0ABY3UEP2_9MYCO</name>
<protein>
    <submittedName>
        <fullName evidence="3">AAA family ATPase</fullName>
    </submittedName>
</protein>
<dbReference type="Pfam" id="PF13175">
    <property type="entry name" value="AAA_15"/>
    <property type="match status" value="1"/>
</dbReference>
<feature type="domain" description="Endonuclease GajA/Old nuclease/RecF-like AAA" evidence="2">
    <location>
        <begin position="1"/>
        <end position="63"/>
    </location>
</feature>
<proteinExistence type="predicted"/>
<organism evidence="3 4">
    <name type="scientific">Mycolicibacterium rufum</name>
    <dbReference type="NCBI Taxonomy" id="318424"/>
    <lineage>
        <taxon>Bacteria</taxon>
        <taxon>Bacillati</taxon>
        <taxon>Actinomycetota</taxon>
        <taxon>Actinomycetes</taxon>
        <taxon>Mycobacteriales</taxon>
        <taxon>Mycobacteriaceae</taxon>
        <taxon>Mycolicibacterium</taxon>
    </lineage>
</organism>
<reference evidence="3" key="1">
    <citation type="submission" date="2022-08" db="EMBL/GenBank/DDBJ databases">
        <title>Whole genome sequencing of non-tuberculosis mycobacteria type-strains.</title>
        <authorList>
            <person name="Igarashi Y."/>
            <person name="Osugi A."/>
            <person name="Mitarai S."/>
        </authorList>
    </citation>
    <scope>NUCLEOTIDE SEQUENCE</scope>
    <source>
        <strain evidence="3">JCM 16372</strain>
    </source>
</reference>
<accession>A0ABY3UEP2</accession>
<dbReference type="PANTHER" id="PTHR41259:SF1">
    <property type="entry name" value="DOUBLE-STRAND BREAK REPAIR RAD50 ATPASE, PUTATIVE-RELATED"/>
    <property type="match status" value="1"/>
</dbReference>
<evidence type="ECO:0000313" key="4">
    <source>
        <dbReference type="Proteomes" id="UP001055159"/>
    </source>
</evidence>
<evidence type="ECO:0000256" key="1">
    <source>
        <dbReference type="SAM" id="Coils"/>
    </source>
</evidence>
<dbReference type="InterPro" id="IPR041685">
    <property type="entry name" value="AAA_GajA/Old/RecF-like"/>
</dbReference>
<gene>
    <name evidence="3" type="ORF">MJO55_19935</name>
</gene>
<dbReference type="Proteomes" id="UP001055159">
    <property type="component" value="Chromosome"/>
</dbReference>
<dbReference type="InterPro" id="IPR027417">
    <property type="entry name" value="P-loop_NTPase"/>
</dbReference>
<dbReference type="EMBL" id="CP092427">
    <property type="protein sequence ID" value="ULP35518.1"/>
    <property type="molecule type" value="Genomic_DNA"/>
</dbReference>
<keyword evidence="1" id="KW-0175">Coiled coil</keyword>
<dbReference type="Gene3D" id="3.40.50.300">
    <property type="entry name" value="P-loop containing nucleotide triphosphate hydrolases"/>
    <property type="match status" value="2"/>
</dbReference>
<feature type="coiled-coil region" evidence="1">
    <location>
        <begin position="293"/>
        <end position="327"/>
    </location>
</feature>
<keyword evidence="4" id="KW-1185">Reference proteome</keyword>
<dbReference type="PANTHER" id="PTHR41259">
    <property type="entry name" value="DOUBLE-STRAND BREAK REPAIR RAD50 ATPASE, PUTATIVE-RELATED"/>
    <property type="match status" value="1"/>
</dbReference>
<dbReference type="SUPFAM" id="SSF52540">
    <property type="entry name" value="P-loop containing nucleoside triphosphate hydrolases"/>
    <property type="match status" value="1"/>
</dbReference>